<dbReference type="AlphaFoldDB" id="A0A1H1UF67"/>
<evidence type="ECO:0000256" key="1">
    <source>
        <dbReference type="ARBA" id="ARBA00007870"/>
    </source>
</evidence>
<dbReference type="InterPro" id="IPR013752">
    <property type="entry name" value="KPA_reductase"/>
</dbReference>
<dbReference type="FunFam" id="3.40.50.720:FF:000307">
    <property type="entry name" value="2-dehydropantoate 2-reductase"/>
    <property type="match status" value="1"/>
</dbReference>
<comment type="similarity">
    <text evidence="1 4">Belongs to the ketopantoate reductase family.</text>
</comment>
<dbReference type="GO" id="GO:0005737">
    <property type="term" value="C:cytoplasm"/>
    <property type="evidence" value="ECO:0007669"/>
    <property type="project" value="TreeGrafter"/>
</dbReference>
<evidence type="ECO:0000256" key="3">
    <source>
        <dbReference type="ARBA" id="ARBA00023002"/>
    </source>
</evidence>
<dbReference type="GO" id="GO:0015940">
    <property type="term" value="P:pantothenate biosynthetic process"/>
    <property type="evidence" value="ECO:0007669"/>
    <property type="project" value="UniProtKB-UniPathway"/>
</dbReference>
<comment type="catalytic activity">
    <reaction evidence="4">
        <text>(R)-pantoate + NADP(+) = 2-dehydropantoate + NADPH + H(+)</text>
        <dbReference type="Rhea" id="RHEA:16233"/>
        <dbReference type="ChEBI" id="CHEBI:11561"/>
        <dbReference type="ChEBI" id="CHEBI:15378"/>
        <dbReference type="ChEBI" id="CHEBI:15980"/>
        <dbReference type="ChEBI" id="CHEBI:57783"/>
        <dbReference type="ChEBI" id="CHEBI:58349"/>
        <dbReference type="EC" id="1.1.1.169"/>
    </reaction>
</comment>
<evidence type="ECO:0000259" key="5">
    <source>
        <dbReference type="Pfam" id="PF02558"/>
    </source>
</evidence>
<evidence type="ECO:0000256" key="2">
    <source>
        <dbReference type="ARBA" id="ARBA00022857"/>
    </source>
</evidence>
<evidence type="ECO:0000313" key="8">
    <source>
        <dbReference type="Proteomes" id="UP000199103"/>
    </source>
</evidence>
<reference evidence="7 8" key="1">
    <citation type="submission" date="2016-10" db="EMBL/GenBank/DDBJ databases">
        <authorList>
            <person name="de Groot N.N."/>
        </authorList>
    </citation>
    <scope>NUCLEOTIDE SEQUENCE [LARGE SCALE GENOMIC DNA]</scope>
    <source>
        <strain evidence="7 8">DSM 21800</strain>
    </source>
</reference>
<dbReference type="InterPro" id="IPR003710">
    <property type="entry name" value="ApbA"/>
</dbReference>
<proteinExistence type="inferred from homology"/>
<dbReference type="Gene3D" id="1.10.1040.10">
    <property type="entry name" value="N-(1-d-carboxylethyl)-l-norvaline Dehydrogenase, domain 2"/>
    <property type="match status" value="1"/>
</dbReference>
<evidence type="ECO:0000259" key="6">
    <source>
        <dbReference type="Pfam" id="PF08546"/>
    </source>
</evidence>
<evidence type="ECO:0000313" key="7">
    <source>
        <dbReference type="EMBL" id="SDS70816.1"/>
    </source>
</evidence>
<protein>
    <recommendedName>
        <fullName evidence="4">2-dehydropantoate 2-reductase</fullName>
        <ecNumber evidence="4">1.1.1.169</ecNumber>
    </recommendedName>
    <alternativeName>
        <fullName evidence="4">Ketopantoate reductase</fullName>
    </alternativeName>
</protein>
<organism evidence="7 8">
    <name type="scientific">Microlunatus soli</name>
    <dbReference type="NCBI Taxonomy" id="630515"/>
    <lineage>
        <taxon>Bacteria</taxon>
        <taxon>Bacillati</taxon>
        <taxon>Actinomycetota</taxon>
        <taxon>Actinomycetes</taxon>
        <taxon>Propionibacteriales</taxon>
        <taxon>Propionibacteriaceae</taxon>
        <taxon>Microlunatus</taxon>
    </lineage>
</organism>
<dbReference type="NCBIfam" id="TIGR00745">
    <property type="entry name" value="apbA_panE"/>
    <property type="match status" value="1"/>
</dbReference>
<gene>
    <name evidence="7" type="ORF">SAMN04489812_2752</name>
</gene>
<dbReference type="InterPro" id="IPR008927">
    <property type="entry name" value="6-PGluconate_DH-like_C_sf"/>
</dbReference>
<feature type="domain" description="Ketopantoate reductase N-terminal" evidence="5">
    <location>
        <begin position="3"/>
        <end position="151"/>
    </location>
</feature>
<dbReference type="RefSeq" id="WP_091532412.1">
    <property type="nucleotide sequence ID" value="NZ_LT629772.1"/>
</dbReference>
<keyword evidence="8" id="KW-1185">Reference proteome</keyword>
<dbReference type="SUPFAM" id="SSF48179">
    <property type="entry name" value="6-phosphogluconate dehydrogenase C-terminal domain-like"/>
    <property type="match status" value="1"/>
</dbReference>
<dbReference type="PANTHER" id="PTHR21708">
    <property type="entry name" value="PROBABLE 2-DEHYDROPANTOATE 2-REDUCTASE"/>
    <property type="match status" value="1"/>
</dbReference>
<sequence>MRILIVGAGAVGGYFGARLARAGRDVTFLVRPARAQRLRESGLAVASPAGNDVVSPTVLTREQITDSYDVILLTVKAYGLAAALDDLGPAVGPETVIIPTLNGIAHIDQLQRRFGSERVFGGVCVIAAQLDADGTIRHLGMDPSLRFGELDGPISPRAQEIGALFTVPGFDVTLSEAILTDLWEKWVFLSSAAATTCLLDGTIGEIAAAGGEGVVHAIIDEATAVARAAGRPPRPASDRRTRSVLTTAGSTFTASMFRDRADGLPIEREQIIGDLVDRGRAAGLALPLLTAANVTLTGYEQRRTC</sequence>
<dbReference type="STRING" id="630515.SAMN04489812_2752"/>
<dbReference type="Pfam" id="PF08546">
    <property type="entry name" value="ApbA_C"/>
    <property type="match status" value="1"/>
</dbReference>
<dbReference type="UniPathway" id="UPA00028">
    <property type="reaction ID" value="UER00004"/>
</dbReference>
<comment type="pathway">
    <text evidence="4">Cofactor biosynthesis; (R)-pantothenate biosynthesis; (R)-pantoate from 3-methyl-2-oxobutanoate: step 2/2.</text>
</comment>
<dbReference type="Proteomes" id="UP000199103">
    <property type="component" value="Chromosome I"/>
</dbReference>
<name>A0A1H1UF67_9ACTN</name>
<dbReference type="SUPFAM" id="SSF51735">
    <property type="entry name" value="NAD(P)-binding Rossmann-fold domains"/>
    <property type="match status" value="1"/>
</dbReference>
<keyword evidence="2 4" id="KW-0521">NADP</keyword>
<dbReference type="InterPro" id="IPR051402">
    <property type="entry name" value="KPR-Related"/>
</dbReference>
<dbReference type="PANTHER" id="PTHR21708:SF26">
    <property type="entry name" value="2-DEHYDROPANTOATE 2-REDUCTASE"/>
    <property type="match status" value="1"/>
</dbReference>
<dbReference type="Pfam" id="PF02558">
    <property type="entry name" value="ApbA"/>
    <property type="match status" value="1"/>
</dbReference>
<comment type="function">
    <text evidence="4">Catalyzes the NADPH-dependent reduction of ketopantoate into pantoic acid.</text>
</comment>
<dbReference type="OrthoDB" id="9796561at2"/>
<accession>A0A1H1UF67</accession>
<dbReference type="GO" id="GO:0008677">
    <property type="term" value="F:2-dehydropantoate 2-reductase activity"/>
    <property type="evidence" value="ECO:0007669"/>
    <property type="project" value="UniProtKB-EC"/>
</dbReference>
<evidence type="ECO:0000256" key="4">
    <source>
        <dbReference type="RuleBase" id="RU362068"/>
    </source>
</evidence>
<keyword evidence="3 4" id="KW-0560">Oxidoreductase</keyword>
<keyword evidence="4" id="KW-0566">Pantothenate biosynthesis</keyword>
<dbReference type="InterPro" id="IPR013332">
    <property type="entry name" value="KPR_N"/>
</dbReference>
<dbReference type="Gene3D" id="3.40.50.720">
    <property type="entry name" value="NAD(P)-binding Rossmann-like Domain"/>
    <property type="match status" value="1"/>
</dbReference>
<feature type="domain" description="Ketopantoate reductase C-terminal" evidence="6">
    <location>
        <begin position="178"/>
        <end position="291"/>
    </location>
</feature>
<dbReference type="InterPro" id="IPR036291">
    <property type="entry name" value="NAD(P)-bd_dom_sf"/>
</dbReference>
<dbReference type="InterPro" id="IPR013328">
    <property type="entry name" value="6PGD_dom2"/>
</dbReference>
<dbReference type="EC" id="1.1.1.169" evidence="4"/>
<dbReference type="EMBL" id="LT629772">
    <property type="protein sequence ID" value="SDS70816.1"/>
    <property type="molecule type" value="Genomic_DNA"/>
</dbReference>